<sequence>MPGLIAVTHVDNEMYLGRALERLGDAALKEQEPDIGAAFLKFAVVTKELSALMKTLMQNISNIVMFPLDSVLKGDLKGVKGDLKRPFDKAWKDYEAKYAKIEKEKKQHAKEAGLIRTEITAAEVADEMEKERRLFQLQMCEYLIKVNEIKTKKGIELLQHLVEYYHAQTNYFQDGLKTIEHFGSYVVDLSMKLQKIRQAQDEERRRLMELRSLLKSSGCDKELNANTSSGYSLHQLQGDKQHGVTRTGHLLKKSEGKMRRVWQKRRCSVQAEGYLDICHADENKAPTRVNLLTCQIKLVPDDKRSFDLISYNRTYHFQAEDESDQRAWMSVLVNCKERALLRAFDASGKPEANHGNPSLVELQQAVIRCVMRLPGNDKCCDCSSQNDATWLSTNFGIIVCIECSGIHRDLGVHISRIQSLTLDNIGTSQLLLARFMTNQAFNEVMEAMLRHNFKPSPSSTMEERYEFIRAKYVDKKYITRTCVNEQDLLSDLEHAVNNRDLHHLLQVYAENVDLSSSLPTSDLCETALHLSILREMGNGLHIVDFLIQNTPTGTIDKTTTEGDTALHLSAKHDKAEAMKLLLRAGADPTLRNKIGKTPLDIAQEVGHHTCQELLNHALQRQKTLFENVNVDWNLSHEEPPTDFSDDETIIEERNGCSTPEKKLRSRPPSYAGGVDTGITDSPVTLRSRSSTCDSLQSGLSPGYCAKEQMPPPPPPQIKKPVIVPTPVVPDMSINFHGSLKKRVAPAPPPGSISGCGLDTSLGGPGSVAASSSTSHYGTLPTASHSRTTSEPILTCHTTTFQTLPHVMRILNTSSTTSTPTSNAKSTSSTTTTSSTITTGINITPTTTFSTSITTPNHKRSPSADYSSHGLDDFRIDKIGLNTSTLQRPRNPPPPAPPVISSPAPGCISGVGGGGGVSTVGIGSTSSTGGNISGSRLTDIDAANESLSSVTEIGLTNPMPPPRKPPPSATGYTGLRRCRALYDCEADNEDELSFHEGDVIVVTNEHTDDDNWMEGFLERAPERRGMIPISFVHMLQD</sequence>
<protein>
    <submittedName>
        <fullName evidence="1">Uncharacterized protein</fullName>
    </submittedName>
</protein>
<gene>
    <name evidence="1" type="ORF">QAD02_016231</name>
</gene>
<proteinExistence type="predicted"/>
<keyword evidence="2" id="KW-1185">Reference proteome</keyword>
<organism evidence="1 2">
    <name type="scientific">Eretmocerus hayati</name>
    <dbReference type="NCBI Taxonomy" id="131215"/>
    <lineage>
        <taxon>Eukaryota</taxon>
        <taxon>Metazoa</taxon>
        <taxon>Ecdysozoa</taxon>
        <taxon>Arthropoda</taxon>
        <taxon>Hexapoda</taxon>
        <taxon>Insecta</taxon>
        <taxon>Pterygota</taxon>
        <taxon>Neoptera</taxon>
        <taxon>Endopterygota</taxon>
        <taxon>Hymenoptera</taxon>
        <taxon>Apocrita</taxon>
        <taxon>Proctotrupomorpha</taxon>
        <taxon>Chalcidoidea</taxon>
        <taxon>Aphelinidae</taxon>
        <taxon>Aphelininae</taxon>
        <taxon>Eretmocerus</taxon>
    </lineage>
</organism>
<evidence type="ECO:0000313" key="1">
    <source>
        <dbReference type="EMBL" id="KAJ8680444.1"/>
    </source>
</evidence>
<dbReference type="EMBL" id="CM056742">
    <property type="protein sequence ID" value="KAJ8680444.1"/>
    <property type="molecule type" value="Genomic_DNA"/>
</dbReference>
<accession>A0ACC2PAW0</accession>
<name>A0ACC2PAW0_9HYME</name>
<evidence type="ECO:0000313" key="2">
    <source>
        <dbReference type="Proteomes" id="UP001239111"/>
    </source>
</evidence>
<dbReference type="Proteomes" id="UP001239111">
    <property type="component" value="Chromosome 2"/>
</dbReference>
<reference evidence="1" key="1">
    <citation type="submission" date="2023-04" db="EMBL/GenBank/DDBJ databases">
        <title>A chromosome-level genome assembly of the parasitoid wasp Eretmocerus hayati.</title>
        <authorList>
            <person name="Zhong Y."/>
            <person name="Liu S."/>
            <person name="Liu Y."/>
        </authorList>
    </citation>
    <scope>NUCLEOTIDE SEQUENCE</scope>
    <source>
        <strain evidence="1">ZJU_SS_LIU_2023</strain>
    </source>
</reference>
<comment type="caution">
    <text evidence="1">The sequence shown here is derived from an EMBL/GenBank/DDBJ whole genome shotgun (WGS) entry which is preliminary data.</text>
</comment>